<dbReference type="EMBL" id="MN739677">
    <property type="protein sequence ID" value="QHT20405.1"/>
    <property type="molecule type" value="Genomic_DNA"/>
</dbReference>
<accession>A0A6C0DZ13</accession>
<dbReference type="InterPro" id="IPR056112">
    <property type="entry name" value="DUF7695"/>
</dbReference>
<feature type="domain" description="DUF7695" evidence="1">
    <location>
        <begin position="15"/>
        <end position="67"/>
    </location>
</feature>
<protein>
    <recommendedName>
        <fullName evidence="1">DUF7695 domain-containing protein</fullName>
    </recommendedName>
</protein>
<evidence type="ECO:0000259" key="1">
    <source>
        <dbReference type="Pfam" id="PF24749"/>
    </source>
</evidence>
<evidence type="ECO:0000313" key="2">
    <source>
        <dbReference type="EMBL" id="QHT20405.1"/>
    </source>
</evidence>
<sequence length="88" mass="9945">MPSIVYAGVRYTQTRHAIQCRKCLETIESKYIHDFKYCSCQAVGIDGGISAGNSILGNMSDIEDRSMYCAIVKKKKIWLPQFAYNNTT</sequence>
<dbReference type="Pfam" id="PF24749">
    <property type="entry name" value="DUF7695"/>
    <property type="match status" value="1"/>
</dbReference>
<organism evidence="2">
    <name type="scientific">viral metagenome</name>
    <dbReference type="NCBI Taxonomy" id="1070528"/>
    <lineage>
        <taxon>unclassified sequences</taxon>
        <taxon>metagenomes</taxon>
        <taxon>organismal metagenomes</taxon>
    </lineage>
</organism>
<proteinExistence type="predicted"/>
<name>A0A6C0DZ13_9ZZZZ</name>
<reference evidence="2" key="1">
    <citation type="journal article" date="2020" name="Nature">
        <title>Giant virus diversity and host interactions through global metagenomics.</title>
        <authorList>
            <person name="Schulz F."/>
            <person name="Roux S."/>
            <person name="Paez-Espino D."/>
            <person name="Jungbluth S."/>
            <person name="Walsh D.A."/>
            <person name="Denef V.J."/>
            <person name="McMahon K.D."/>
            <person name="Konstantinidis K.T."/>
            <person name="Eloe-Fadrosh E.A."/>
            <person name="Kyrpides N.C."/>
            <person name="Woyke T."/>
        </authorList>
    </citation>
    <scope>NUCLEOTIDE SEQUENCE</scope>
    <source>
        <strain evidence="2">GVMAG-M-3300023174-60</strain>
    </source>
</reference>
<dbReference type="AlphaFoldDB" id="A0A6C0DZ13"/>